<gene>
    <name evidence="8" type="ORF">JF625_17965</name>
</gene>
<dbReference type="InterPro" id="IPR052031">
    <property type="entry name" value="Membrane_Transporter-Flippase"/>
</dbReference>
<feature type="transmembrane region" description="Helical" evidence="7">
    <location>
        <begin position="383"/>
        <end position="404"/>
    </location>
</feature>
<dbReference type="CDD" id="cd13148">
    <property type="entry name" value="MATE_like_3"/>
    <property type="match status" value="1"/>
</dbReference>
<dbReference type="GO" id="GO:0015297">
    <property type="term" value="F:antiporter activity"/>
    <property type="evidence" value="ECO:0007669"/>
    <property type="project" value="InterPro"/>
</dbReference>
<proteinExistence type="predicted"/>
<dbReference type="PANTHER" id="PTHR43549">
    <property type="entry name" value="MULTIDRUG RESISTANCE PROTEIN YPNP-RELATED"/>
    <property type="match status" value="1"/>
</dbReference>
<feature type="transmembrane region" description="Helical" evidence="7">
    <location>
        <begin position="85"/>
        <end position="106"/>
    </location>
</feature>
<keyword evidence="3" id="KW-1003">Cell membrane</keyword>
<dbReference type="AlphaFoldDB" id="A0A952FL18"/>
<feature type="transmembrane region" description="Helical" evidence="7">
    <location>
        <begin position="188"/>
        <end position="212"/>
    </location>
</feature>
<evidence type="ECO:0000256" key="4">
    <source>
        <dbReference type="ARBA" id="ARBA00022692"/>
    </source>
</evidence>
<feature type="transmembrane region" description="Helical" evidence="7">
    <location>
        <begin position="118"/>
        <end position="139"/>
    </location>
</feature>
<keyword evidence="6 7" id="KW-0472">Membrane</keyword>
<dbReference type="Pfam" id="PF01554">
    <property type="entry name" value="MatE"/>
    <property type="match status" value="2"/>
</dbReference>
<evidence type="ECO:0000256" key="5">
    <source>
        <dbReference type="ARBA" id="ARBA00022989"/>
    </source>
</evidence>
<dbReference type="PIRSF" id="PIRSF006603">
    <property type="entry name" value="DinF"/>
    <property type="match status" value="1"/>
</dbReference>
<feature type="transmembrane region" description="Helical" evidence="7">
    <location>
        <begin position="159"/>
        <end position="181"/>
    </location>
</feature>
<feature type="transmembrane region" description="Helical" evidence="7">
    <location>
        <begin position="218"/>
        <end position="243"/>
    </location>
</feature>
<evidence type="ECO:0000256" key="1">
    <source>
        <dbReference type="ARBA" id="ARBA00004429"/>
    </source>
</evidence>
<sequence length="471" mass="47845">MRIDAALADSPAIPSGAAPAPVALSARTRMLLHGPIVPTILRLAWPNVLVMLAQASTGLIETWWLSHLGTDALAGMALVFPPVMLAQMISAGAIGGGISAAVARAIGGGRRDDADALVLHAIVINLALGLLCTAGMLAFGRPVYRLLGGSGGALEAALLYSNVVFAGSVLVWLMNGLASVIRGTGNMLVPALVTCGGVVFLVPVSPLLIFGFGPIPALGVAGGGVALLAYYLVGTAVLAWYVLSGRNLARLRRSPLRRGFFADILRIGAVGALNSLQSNVVIAVVTALVAAAAGVDAVAGFGTGARLEYLLIPLVFGLGAPLVALVGTNIGAGQPDRALRIALTGGAMAFALTEAIGLAAAIWPHAWLALFSADPRMLETGTAYLRIVGPAYGFFGLGLALYFASQGAGQLAWPLIAGGLRVALAVGGGWLALRWTGSLDALFAGLALGLAAYGLTMLGAIASGAWFRRRP</sequence>
<keyword evidence="2" id="KW-0813">Transport</keyword>
<dbReference type="InterPro" id="IPR002528">
    <property type="entry name" value="MATE_fam"/>
</dbReference>
<feature type="transmembrane region" description="Helical" evidence="7">
    <location>
        <begin position="264"/>
        <end position="290"/>
    </location>
</feature>
<evidence type="ECO:0000313" key="8">
    <source>
        <dbReference type="EMBL" id="MBW8727018.1"/>
    </source>
</evidence>
<reference evidence="8" key="1">
    <citation type="submission" date="2020-06" db="EMBL/GenBank/DDBJ databases">
        <title>Stable isotope informed genome-resolved metagenomics uncovers potential trophic interactions in rhizosphere soil.</title>
        <authorList>
            <person name="Starr E.P."/>
            <person name="Shi S."/>
            <person name="Blazewicz S.J."/>
            <person name="Koch B.J."/>
            <person name="Probst A.J."/>
            <person name="Hungate B.A."/>
            <person name="Pett-Ridge J."/>
            <person name="Firestone M.K."/>
            <person name="Banfield J.F."/>
        </authorList>
    </citation>
    <scope>NUCLEOTIDE SEQUENCE</scope>
    <source>
        <strain evidence="8">YM_69_17</strain>
    </source>
</reference>
<feature type="transmembrane region" description="Helical" evidence="7">
    <location>
        <begin position="342"/>
        <end position="363"/>
    </location>
</feature>
<comment type="subcellular location">
    <subcellularLocation>
        <location evidence="1">Cell inner membrane</location>
        <topology evidence="1">Multi-pass membrane protein</topology>
    </subcellularLocation>
</comment>
<evidence type="ECO:0000256" key="7">
    <source>
        <dbReference type="SAM" id="Phobius"/>
    </source>
</evidence>
<feature type="transmembrane region" description="Helical" evidence="7">
    <location>
        <begin position="310"/>
        <end position="330"/>
    </location>
</feature>
<accession>A0A952FL18</accession>
<dbReference type="Proteomes" id="UP000700706">
    <property type="component" value="Unassembled WGS sequence"/>
</dbReference>
<dbReference type="GO" id="GO:0005886">
    <property type="term" value="C:plasma membrane"/>
    <property type="evidence" value="ECO:0007669"/>
    <property type="project" value="UniProtKB-SubCell"/>
</dbReference>
<evidence type="ECO:0000256" key="3">
    <source>
        <dbReference type="ARBA" id="ARBA00022475"/>
    </source>
</evidence>
<keyword evidence="4 7" id="KW-0812">Transmembrane</keyword>
<evidence type="ECO:0000256" key="6">
    <source>
        <dbReference type="ARBA" id="ARBA00023136"/>
    </source>
</evidence>
<protein>
    <submittedName>
        <fullName evidence="8">MATE family efflux transporter</fullName>
    </submittedName>
</protein>
<feature type="transmembrane region" description="Helical" evidence="7">
    <location>
        <begin position="43"/>
        <end position="65"/>
    </location>
</feature>
<feature type="transmembrane region" description="Helical" evidence="7">
    <location>
        <begin position="411"/>
        <end position="435"/>
    </location>
</feature>
<feature type="transmembrane region" description="Helical" evidence="7">
    <location>
        <begin position="441"/>
        <end position="467"/>
    </location>
</feature>
<dbReference type="EMBL" id="JAEKLZ010000248">
    <property type="protein sequence ID" value="MBW8727018.1"/>
    <property type="molecule type" value="Genomic_DNA"/>
</dbReference>
<name>A0A952FL18_9PROT</name>
<dbReference type="GO" id="GO:0042910">
    <property type="term" value="F:xenobiotic transmembrane transporter activity"/>
    <property type="evidence" value="ECO:0007669"/>
    <property type="project" value="InterPro"/>
</dbReference>
<dbReference type="PANTHER" id="PTHR43549:SF3">
    <property type="entry name" value="MULTIDRUG RESISTANCE PROTEIN YPNP-RELATED"/>
    <property type="match status" value="1"/>
</dbReference>
<organism evidence="8 9">
    <name type="scientific">Inquilinus limosus</name>
    <dbReference type="NCBI Taxonomy" id="171674"/>
    <lineage>
        <taxon>Bacteria</taxon>
        <taxon>Pseudomonadati</taxon>
        <taxon>Pseudomonadota</taxon>
        <taxon>Alphaproteobacteria</taxon>
        <taxon>Rhodospirillales</taxon>
        <taxon>Rhodospirillaceae</taxon>
        <taxon>Inquilinus</taxon>
    </lineage>
</organism>
<dbReference type="InterPro" id="IPR048279">
    <property type="entry name" value="MdtK-like"/>
</dbReference>
<comment type="caution">
    <text evidence="8">The sequence shown here is derived from an EMBL/GenBank/DDBJ whole genome shotgun (WGS) entry which is preliminary data.</text>
</comment>
<evidence type="ECO:0000313" key="9">
    <source>
        <dbReference type="Proteomes" id="UP000700706"/>
    </source>
</evidence>
<evidence type="ECO:0000256" key="2">
    <source>
        <dbReference type="ARBA" id="ARBA00022448"/>
    </source>
</evidence>
<keyword evidence="5 7" id="KW-1133">Transmembrane helix</keyword>